<feature type="domain" description="WsaF N-terminal" evidence="1">
    <location>
        <begin position="180"/>
        <end position="250"/>
    </location>
</feature>
<dbReference type="Gene3D" id="3.40.50.2000">
    <property type="entry name" value="Glycogen Phosphorylase B"/>
    <property type="match status" value="1"/>
</dbReference>
<proteinExistence type="predicted"/>
<dbReference type="Proteomes" id="UP000007517">
    <property type="component" value="Chromosome"/>
</dbReference>
<dbReference type="KEGG" id="bsd:BLASA_4161"/>
<evidence type="ECO:0000259" key="2">
    <source>
        <dbReference type="Pfam" id="PF22772"/>
    </source>
</evidence>
<keyword evidence="3" id="KW-0808">Transferase</keyword>
<evidence type="ECO:0000313" key="3">
    <source>
        <dbReference type="EMBL" id="CCG04987.1"/>
    </source>
</evidence>
<dbReference type="InterPro" id="IPR048510">
    <property type="entry name" value="WsaF_N"/>
</dbReference>
<dbReference type="Gene3D" id="3.40.50.11090">
    <property type="match status" value="1"/>
</dbReference>
<dbReference type="RefSeq" id="WP_014377859.1">
    <property type="nucleotide sequence ID" value="NC_016943.1"/>
</dbReference>
<keyword evidence="4" id="KW-1185">Reference proteome</keyword>
<dbReference type="SUPFAM" id="SSF53756">
    <property type="entry name" value="UDP-Glycosyltransferase/glycogen phosphorylase"/>
    <property type="match status" value="1"/>
</dbReference>
<feature type="domain" description="WsaF C-terminal" evidence="2">
    <location>
        <begin position="296"/>
        <end position="418"/>
    </location>
</feature>
<name>H6RL20_BLASD</name>
<reference evidence="3 4" key="1">
    <citation type="journal article" date="2012" name="J. Bacteriol.">
        <title>Genome Sequence of Blastococcus saxobsidens DD2, a Stone-Inhabiting Bacterium.</title>
        <authorList>
            <person name="Chouaia B."/>
            <person name="Crotti E."/>
            <person name="Brusetti L."/>
            <person name="Daffonchio D."/>
            <person name="Essoussi I."/>
            <person name="Nouioui I."/>
            <person name="Sbissi I."/>
            <person name="Ghodhbane-Gtari F."/>
            <person name="Gtari M."/>
            <person name="Vacherie B."/>
            <person name="Barbe V."/>
            <person name="Medigue C."/>
            <person name="Gury J."/>
            <person name="Pujic P."/>
            <person name="Normand P."/>
        </authorList>
    </citation>
    <scope>NUCLEOTIDE SEQUENCE [LARGE SCALE GENOMIC DNA]</scope>
    <source>
        <strain evidence="3 4">DD2</strain>
    </source>
</reference>
<dbReference type="InterPro" id="IPR055050">
    <property type="entry name" value="WsaF_C"/>
</dbReference>
<evidence type="ECO:0000259" key="1">
    <source>
        <dbReference type="Pfam" id="PF21374"/>
    </source>
</evidence>
<dbReference type="EMBL" id="FO117623">
    <property type="protein sequence ID" value="CCG04987.1"/>
    <property type="molecule type" value="Genomic_DNA"/>
</dbReference>
<dbReference type="AlphaFoldDB" id="H6RL20"/>
<accession>H6RL20</accession>
<dbReference type="GO" id="GO:0016740">
    <property type="term" value="F:transferase activity"/>
    <property type="evidence" value="ECO:0007669"/>
    <property type="project" value="UniProtKB-KW"/>
</dbReference>
<dbReference type="Pfam" id="PF22772">
    <property type="entry name" value="WsaF_C"/>
    <property type="match status" value="1"/>
</dbReference>
<organism evidence="3 4">
    <name type="scientific">Blastococcus saxobsidens (strain DD2)</name>
    <dbReference type="NCBI Taxonomy" id="1146883"/>
    <lineage>
        <taxon>Bacteria</taxon>
        <taxon>Bacillati</taxon>
        <taxon>Actinomycetota</taxon>
        <taxon>Actinomycetes</taxon>
        <taxon>Geodermatophilales</taxon>
        <taxon>Geodermatophilaceae</taxon>
        <taxon>Blastococcus</taxon>
    </lineage>
</organism>
<sequence>MPNNASRAFRVLGEEGPGALAARVLRLIRNRTRGSRGGRLVSRGLRGSRRAVGIARTEGTRSLVLKALDRTRGQLVAAEPSLAPRQEIRMLVRYEDALEVDWTEPARWANAQMTVVDRPIHTAWFLHPPGESSGGAQTIFRFVRYLEQAGHKATIYLYHSNPWPIDAPYLRELIAANPSYSDVKAQFVAYSHEQGVADDVDAIFATGWETAYPVYRDRSRAKRFYFVQDFEPAFYPVGTENVLAENTYRFGFHGVTAGRWLADKLADEYGMVTSHFDFGVDLANYRFTPNAQRGDLFFYARPVTTRRGFELGVMALEHVARAMPDRTIHLAGWDTSAYQLPFPHEHHGILSTKGLADVYDSCSAALVLSLTNMSLLPLELLASGVIPVVNRGPNNDKVVQNPYIRYADPSPHALAAALVEEMQRPDALDRAAQAAASVADVSWDRSGKAFVETVVEAVRG</sequence>
<dbReference type="GO" id="GO:0030247">
    <property type="term" value="F:polysaccharide binding"/>
    <property type="evidence" value="ECO:0007669"/>
    <property type="project" value="InterPro"/>
</dbReference>
<gene>
    <name evidence="3" type="primary">wbbX</name>
    <name evidence="3" type="ordered locus">BLASA_4161</name>
</gene>
<dbReference type="OrthoDB" id="7615426at2"/>
<dbReference type="HOGENOM" id="CLU_055246_1_0_11"/>
<evidence type="ECO:0000313" key="4">
    <source>
        <dbReference type="Proteomes" id="UP000007517"/>
    </source>
</evidence>
<dbReference type="eggNOG" id="COG0438">
    <property type="taxonomic scope" value="Bacteria"/>
</dbReference>
<reference evidence="4" key="2">
    <citation type="submission" date="2012-02" db="EMBL/GenBank/DDBJ databases">
        <title>Complete genome sequence of Blastococcus saxobsidens strain DD2.</title>
        <authorList>
            <person name="Genoscope."/>
        </authorList>
    </citation>
    <scope>NUCLEOTIDE SEQUENCE [LARGE SCALE GENOMIC DNA]</scope>
    <source>
        <strain evidence="4">DD2</strain>
    </source>
</reference>
<dbReference type="Pfam" id="PF21374">
    <property type="entry name" value="WsaF_N"/>
    <property type="match status" value="1"/>
</dbReference>
<protein>
    <submittedName>
        <fullName evidence="3">Glycosyl transferase</fullName>
    </submittedName>
</protein>
<dbReference type="STRING" id="1146883.BLASA_4161"/>